<dbReference type="PROSITE" id="PS51257">
    <property type="entry name" value="PROKAR_LIPOPROTEIN"/>
    <property type="match status" value="1"/>
</dbReference>
<comment type="similarity">
    <text evidence="5">Belongs to the FKBP-type PPIase family.</text>
</comment>
<dbReference type="EC" id="5.2.1.8" evidence="5"/>
<dbReference type="InterPro" id="IPR001179">
    <property type="entry name" value="PPIase_FKBP_dom"/>
</dbReference>
<sequence length="320" mass="32915">MLPLRRLAIVPALVSVCALTLTACGSDGGDTEAVPGQGKTADRLDAVTISGDVGTAPEVKWKASMDAGKLETETITEGDGPDFGEGQAAMAQLWIGNGFSKQEAFSTYTEERAELLAVGDSLPEFLDGVEGAPIGSRLAVTGSADEIFGEAGNAQLGIGNKDSVLIVVDLVSPVLTAPDGKAQPAPDWMPKLNETDGKPASFSFDGVPQPTDDLRRVQLIQGTGDRVKKGQTIAVNYLGQAFGGDAPFDENYSTGTPTAFGIGTGQVIKGWDEALKGVPIGSRVVLEIPPSLGYGEAGQPDSGIPANATLVFVIDVLGAA</sequence>
<gene>
    <name evidence="8" type="ORF">GRQ65_05095</name>
</gene>
<dbReference type="EMBL" id="WUEK01000002">
    <property type="protein sequence ID" value="MXG88923.1"/>
    <property type="molecule type" value="Genomic_DNA"/>
</dbReference>
<accession>A0A6L7ENL6</accession>
<evidence type="ECO:0000256" key="2">
    <source>
        <dbReference type="ARBA" id="ARBA00023110"/>
    </source>
</evidence>
<dbReference type="PROSITE" id="PS50059">
    <property type="entry name" value="FKBP_PPIASE"/>
    <property type="match status" value="1"/>
</dbReference>
<evidence type="ECO:0000256" key="4">
    <source>
        <dbReference type="PROSITE-ProRule" id="PRU00277"/>
    </source>
</evidence>
<evidence type="ECO:0000313" key="9">
    <source>
        <dbReference type="Proteomes" id="UP000473325"/>
    </source>
</evidence>
<feature type="chain" id="PRO_5039125129" description="Peptidyl-prolyl cis-trans isomerase" evidence="6">
    <location>
        <begin position="24"/>
        <end position="320"/>
    </location>
</feature>
<dbReference type="PANTHER" id="PTHR10516:SF443">
    <property type="entry name" value="FK506-BINDING PROTEIN 59-RELATED"/>
    <property type="match status" value="1"/>
</dbReference>
<organism evidence="8 9">
    <name type="scientific">Nocardioides flavescens</name>
    <dbReference type="NCBI Taxonomy" id="2691959"/>
    <lineage>
        <taxon>Bacteria</taxon>
        <taxon>Bacillati</taxon>
        <taxon>Actinomycetota</taxon>
        <taxon>Actinomycetes</taxon>
        <taxon>Propionibacteriales</taxon>
        <taxon>Nocardioidaceae</taxon>
        <taxon>Nocardioides</taxon>
    </lineage>
</organism>
<dbReference type="Proteomes" id="UP000473325">
    <property type="component" value="Unassembled WGS sequence"/>
</dbReference>
<dbReference type="Gene3D" id="3.10.50.40">
    <property type="match status" value="1"/>
</dbReference>
<protein>
    <recommendedName>
        <fullName evidence="5">Peptidyl-prolyl cis-trans isomerase</fullName>
        <ecNumber evidence="5">5.2.1.8</ecNumber>
    </recommendedName>
</protein>
<feature type="domain" description="PPIase FKBP-type" evidence="7">
    <location>
        <begin position="230"/>
        <end position="320"/>
    </location>
</feature>
<evidence type="ECO:0000256" key="6">
    <source>
        <dbReference type="SAM" id="SignalP"/>
    </source>
</evidence>
<comment type="catalytic activity">
    <reaction evidence="1 4 5">
        <text>[protein]-peptidylproline (omega=180) = [protein]-peptidylproline (omega=0)</text>
        <dbReference type="Rhea" id="RHEA:16237"/>
        <dbReference type="Rhea" id="RHEA-COMP:10747"/>
        <dbReference type="Rhea" id="RHEA-COMP:10748"/>
        <dbReference type="ChEBI" id="CHEBI:83833"/>
        <dbReference type="ChEBI" id="CHEBI:83834"/>
        <dbReference type="EC" id="5.2.1.8"/>
    </reaction>
</comment>
<evidence type="ECO:0000256" key="3">
    <source>
        <dbReference type="ARBA" id="ARBA00023235"/>
    </source>
</evidence>
<dbReference type="Pfam" id="PF00254">
    <property type="entry name" value="FKBP_C"/>
    <property type="match status" value="1"/>
</dbReference>
<feature type="signal peptide" evidence="6">
    <location>
        <begin position="1"/>
        <end position="23"/>
    </location>
</feature>
<evidence type="ECO:0000313" key="8">
    <source>
        <dbReference type="EMBL" id="MXG88923.1"/>
    </source>
</evidence>
<evidence type="ECO:0000259" key="7">
    <source>
        <dbReference type="PROSITE" id="PS50059"/>
    </source>
</evidence>
<dbReference type="PANTHER" id="PTHR10516">
    <property type="entry name" value="PEPTIDYL-PROLYL CIS-TRANS ISOMERASE"/>
    <property type="match status" value="1"/>
</dbReference>
<proteinExistence type="inferred from homology"/>
<dbReference type="InterPro" id="IPR050689">
    <property type="entry name" value="FKBP-type_PPIase"/>
</dbReference>
<dbReference type="InterPro" id="IPR046357">
    <property type="entry name" value="PPIase_dom_sf"/>
</dbReference>
<keyword evidence="6" id="KW-0732">Signal</keyword>
<comment type="caution">
    <text evidence="8">The sequence shown here is derived from an EMBL/GenBank/DDBJ whole genome shotgun (WGS) entry which is preliminary data.</text>
</comment>
<dbReference type="GO" id="GO:0003755">
    <property type="term" value="F:peptidyl-prolyl cis-trans isomerase activity"/>
    <property type="evidence" value="ECO:0007669"/>
    <property type="project" value="UniProtKB-UniRule"/>
</dbReference>
<dbReference type="RefSeq" id="WP_160875727.1">
    <property type="nucleotide sequence ID" value="NZ_WUEK01000002.1"/>
</dbReference>
<keyword evidence="9" id="KW-1185">Reference proteome</keyword>
<reference evidence="8 9" key="1">
    <citation type="submission" date="2019-12" db="EMBL/GenBank/DDBJ databases">
        <authorList>
            <person name="Kun Z."/>
        </authorList>
    </citation>
    <scope>NUCLEOTIDE SEQUENCE [LARGE SCALE GENOMIC DNA]</scope>
    <source>
        <strain evidence="8 9">YIM 123512</strain>
    </source>
</reference>
<dbReference type="SUPFAM" id="SSF54534">
    <property type="entry name" value="FKBP-like"/>
    <property type="match status" value="1"/>
</dbReference>
<evidence type="ECO:0000256" key="1">
    <source>
        <dbReference type="ARBA" id="ARBA00000971"/>
    </source>
</evidence>
<keyword evidence="2 4" id="KW-0697">Rotamase</keyword>
<name>A0A6L7ENL6_9ACTN</name>
<keyword evidence="3 4" id="KW-0413">Isomerase</keyword>
<dbReference type="AlphaFoldDB" id="A0A6L7ENL6"/>
<evidence type="ECO:0000256" key="5">
    <source>
        <dbReference type="RuleBase" id="RU003915"/>
    </source>
</evidence>